<keyword evidence="4" id="KW-1185">Reference proteome</keyword>
<name>A0AAD4L860_9AGAM</name>
<evidence type="ECO:0000256" key="1">
    <source>
        <dbReference type="SAM" id="MobiDB-lite"/>
    </source>
</evidence>
<feature type="region of interest" description="Disordered" evidence="1">
    <location>
        <begin position="144"/>
        <end position="170"/>
    </location>
</feature>
<evidence type="ECO:0000313" key="4">
    <source>
        <dbReference type="Proteomes" id="UP001201163"/>
    </source>
</evidence>
<evidence type="ECO:0000259" key="2">
    <source>
        <dbReference type="PROSITE" id="PS50800"/>
    </source>
</evidence>
<organism evidence="3 4">
    <name type="scientific">Lactarius akahatsu</name>
    <dbReference type="NCBI Taxonomy" id="416441"/>
    <lineage>
        <taxon>Eukaryota</taxon>
        <taxon>Fungi</taxon>
        <taxon>Dikarya</taxon>
        <taxon>Basidiomycota</taxon>
        <taxon>Agaricomycotina</taxon>
        <taxon>Agaricomycetes</taxon>
        <taxon>Russulales</taxon>
        <taxon>Russulaceae</taxon>
        <taxon>Lactarius</taxon>
    </lineage>
</organism>
<reference evidence="3" key="1">
    <citation type="submission" date="2022-01" db="EMBL/GenBank/DDBJ databases">
        <title>Comparative genomics reveals a dynamic genome evolution in the ectomycorrhizal milk-cap (Lactarius) mushrooms.</title>
        <authorList>
            <consortium name="DOE Joint Genome Institute"/>
            <person name="Lebreton A."/>
            <person name="Tang N."/>
            <person name="Kuo A."/>
            <person name="LaButti K."/>
            <person name="Drula E."/>
            <person name="Barry K."/>
            <person name="Clum A."/>
            <person name="Lipzen A."/>
            <person name="Mousain D."/>
            <person name="Ng V."/>
            <person name="Wang R."/>
            <person name="Wang X."/>
            <person name="Dai Y."/>
            <person name="Henrissat B."/>
            <person name="Grigoriev I.V."/>
            <person name="Guerin-Laguette A."/>
            <person name="Yu F."/>
            <person name="Martin F.M."/>
        </authorList>
    </citation>
    <scope>NUCLEOTIDE SEQUENCE</scope>
    <source>
        <strain evidence="3">QP</strain>
    </source>
</reference>
<accession>A0AAD4L860</accession>
<proteinExistence type="predicted"/>
<dbReference type="AlphaFoldDB" id="A0AAD4L860"/>
<sequence length="474" mass="52926">MSFGNCNAVIDPALLRISSNRPAPATPSTFVTGDGNVAPLSPLSSTCLAKFVKKSRPGSLPLAPPKLRRGPGSHAVSRYDSRRLVAVLPSRLRTHPQARQQQQLMEDDWHSDSKRSVTQLKDACRTRGLKVGGNKGALIACLDEHDDNDNDEDGEGDDDGGRIPTAMDTETPVSSAKAWIDNYILQARRKSGHQTEKSVLSLWKQWVPSAIAAGIIPDVIVDANHSMAYLKYAATRQLLTTTGKNQDNNSQRLSSTSLKKVMMMLGRVQRRQVDDNRTLDADHPASSNRSSDFYRALMVEAQRLQLEHEDFNVSENTILDSQLFPEHFEQVTRSIFSQLDQLPSIIKAHFCWTWQCTTLNRGDELVNLLLICLQPFQLSVPEHMPINGCQPGVGRYLFGVLSLYHKTKIPKPGKQEPDYNFVLPHREPLRCSIGALAIFLHFVFDQEALCAKTPGWDWSSPSTWRSTEKPTHPT</sequence>
<dbReference type="SUPFAM" id="SSF68906">
    <property type="entry name" value="SAP domain"/>
    <property type="match status" value="1"/>
</dbReference>
<protein>
    <recommendedName>
        <fullName evidence="2">SAP domain-containing protein</fullName>
    </recommendedName>
</protein>
<feature type="compositionally biased region" description="Acidic residues" evidence="1">
    <location>
        <begin position="144"/>
        <end position="158"/>
    </location>
</feature>
<dbReference type="Proteomes" id="UP001201163">
    <property type="component" value="Unassembled WGS sequence"/>
</dbReference>
<dbReference type="InterPro" id="IPR036361">
    <property type="entry name" value="SAP_dom_sf"/>
</dbReference>
<dbReference type="InterPro" id="IPR038279">
    <property type="entry name" value="Ndc10_dom2_sf"/>
</dbReference>
<feature type="region of interest" description="Disordered" evidence="1">
    <location>
        <begin position="58"/>
        <end position="115"/>
    </location>
</feature>
<dbReference type="Gene3D" id="1.10.443.20">
    <property type="entry name" value="Centromere DNA-binding protein complex CBF3 subunit, domain 2"/>
    <property type="match status" value="1"/>
</dbReference>
<feature type="domain" description="SAP" evidence="2">
    <location>
        <begin position="112"/>
        <end position="146"/>
    </location>
</feature>
<comment type="caution">
    <text evidence="3">The sequence shown here is derived from an EMBL/GenBank/DDBJ whole genome shotgun (WGS) entry which is preliminary data.</text>
</comment>
<dbReference type="GO" id="GO:0003677">
    <property type="term" value="F:DNA binding"/>
    <property type="evidence" value="ECO:0007669"/>
    <property type="project" value="InterPro"/>
</dbReference>
<gene>
    <name evidence="3" type="ORF">EDB92DRAFT_1957933</name>
</gene>
<dbReference type="InterPro" id="IPR003034">
    <property type="entry name" value="SAP_dom"/>
</dbReference>
<dbReference type="Gene3D" id="1.10.720.30">
    <property type="entry name" value="SAP domain"/>
    <property type="match status" value="1"/>
</dbReference>
<dbReference type="PROSITE" id="PS50800">
    <property type="entry name" value="SAP"/>
    <property type="match status" value="1"/>
</dbReference>
<evidence type="ECO:0000313" key="3">
    <source>
        <dbReference type="EMBL" id="KAH8977554.1"/>
    </source>
</evidence>
<dbReference type="Pfam" id="PF02037">
    <property type="entry name" value="SAP"/>
    <property type="match status" value="1"/>
</dbReference>
<dbReference type="EMBL" id="JAKELL010000304">
    <property type="protein sequence ID" value="KAH8977554.1"/>
    <property type="molecule type" value="Genomic_DNA"/>
</dbReference>